<sequence length="66" mass="6855">MREQCEAAEEDRRASMVPRMPRPVTISTPVAAGTVMSRSVAPLVTAAAMGWLLPVSTAAARASVSG</sequence>
<dbReference type="RefSeq" id="WP_378053129.1">
    <property type="nucleotide sequence ID" value="NZ_JBHSIS010000002.1"/>
</dbReference>
<feature type="region of interest" description="Disordered" evidence="1">
    <location>
        <begin position="1"/>
        <end position="21"/>
    </location>
</feature>
<reference evidence="3" key="1">
    <citation type="journal article" date="2019" name="Int. J. Syst. Evol. Microbiol.">
        <title>The Global Catalogue of Microorganisms (GCM) 10K type strain sequencing project: providing services to taxonomists for standard genome sequencing and annotation.</title>
        <authorList>
            <consortium name="The Broad Institute Genomics Platform"/>
            <consortium name="The Broad Institute Genome Sequencing Center for Infectious Disease"/>
            <person name="Wu L."/>
            <person name="Ma J."/>
        </authorList>
    </citation>
    <scope>NUCLEOTIDE SEQUENCE [LARGE SCALE GENOMIC DNA]</scope>
    <source>
        <strain evidence="3">ZS-22-S1</strain>
    </source>
</reference>
<protein>
    <submittedName>
        <fullName evidence="2">Uncharacterized protein</fullName>
    </submittedName>
</protein>
<dbReference type="EMBL" id="JBHSIS010000002">
    <property type="protein sequence ID" value="MFC4851903.1"/>
    <property type="molecule type" value="Genomic_DNA"/>
</dbReference>
<evidence type="ECO:0000313" key="2">
    <source>
        <dbReference type="EMBL" id="MFC4851903.1"/>
    </source>
</evidence>
<gene>
    <name evidence="2" type="ORF">ACFPCV_00200</name>
</gene>
<evidence type="ECO:0000313" key="3">
    <source>
        <dbReference type="Proteomes" id="UP001595859"/>
    </source>
</evidence>
<feature type="compositionally biased region" description="Basic and acidic residues" evidence="1">
    <location>
        <begin position="1"/>
        <end position="14"/>
    </location>
</feature>
<evidence type="ECO:0000256" key="1">
    <source>
        <dbReference type="SAM" id="MobiDB-lite"/>
    </source>
</evidence>
<name>A0ABV9RRH8_9PSEU</name>
<comment type="caution">
    <text evidence="2">The sequence shown here is derived from an EMBL/GenBank/DDBJ whole genome shotgun (WGS) entry which is preliminary data.</text>
</comment>
<proteinExistence type="predicted"/>
<accession>A0ABV9RRH8</accession>
<dbReference type="Proteomes" id="UP001595859">
    <property type="component" value="Unassembled WGS sequence"/>
</dbReference>
<organism evidence="2 3">
    <name type="scientific">Actinophytocola glycyrrhizae</name>
    <dbReference type="NCBI Taxonomy" id="2044873"/>
    <lineage>
        <taxon>Bacteria</taxon>
        <taxon>Bacillati</taxon>
        <taxon>Actinomycetota</taxon>
        <taxon>Actinomycetes</taxon>
        <taxon>Pseudonocardiales</taxon>
        <taxon>Pseudonocardiaceae</taxon>
    </lineage>
</organism>
<keyword evidence="3" id="KW-1185">Reference proteome</keyword>